<organism evidence="1 2">
    <name type="scientific">Thalassobacterium maritimum</name>
    <dbReference type="NCBI Taxonomy" id="3041265"/>
    <lineage>
        <taxon>Bacteria</taxon>
        <taxon>Pseudomonadati</taxon>
        <taxon>Verrucomicrobiota</taxon>
        <taxon>Opitutia</taxon>
        <taxon>Puniceicoccales</taxon>
        <taxon>Coraliomargaritaceae</taxon>
        <taxon>Thalassobacterium</taxon>
    </lineage>
</organism>
<name>A0ABU1AYV1_9BACT</name>
<accession>A0ABU1AYV1</accession>
<evidence type="ECO:0000313" key="2">
    <source>
        <dbReference type="Proteomes" id="UP001225316"/>
    </source>
</evidence>
<gene>
    <name evidence="1" type="ORF">QEH52_17530</name>
</gene>
<comment type="caution">
    <text evidence="1">The sequence shown here is derived from an EMBL/GenBank/DDBJ whole genome shotgun (WGS) entry which is preliminary data.</text>
</comment>
<protein>
    <submittedName>
        <fullName evidence="1">Uncharacterized protein</fullName>
    </submittedName>
</protein>
<dbReference type="EMBL" id="JARXHW010000063">
    <property type="protein sequence ID" value="MDQ8209333.1"/>
    <property type="molecule type" value="Genomic_DNA"/>
</dbReference>
<reference evidence="1 2" key="1">
    <citation type="submission" date="2023-04" db="EMBL/GenBank/DDBJ databases">
        <title>A novel bacteria isolated from coastal sediment.</title>
        <authorList>
            <person name="Liu X.-J."/>
            <person name="Du Z.-J."/>
        </authorList>
    </citation>
    <scope>NUCLEOTIDE SEQUENCE [LARGE SCALE GENOMIC DNA]</scope>
    <source>
        <strain evidence="1 2">SDUM461003</strain>
    </source>
</reference>
<dbReference type="RefSeq" id="WP_308952235.1">
    <property type="nucleotide sequence ID" value="NZ_JARXHW010000063.1"/>
</dbReference>
<evidence type="ECO:0000313" key="1">
    <source>
        <dbReference type="EMBL" id="MDQ8209333.1"/>
    </source>
</evidence>
<dbReference type="Proteomes" id="UP001225316">
    <property type="component" value="Unassembled WGS sequence"/>
</dbReference>
<keyword evidence="2" id="KW-1185">Reference proteome</keyword>
<proteinExistence type="predicted"/>
<sequence>MFESLFRSWDFAQLSCGTLRAAVERKEKAELYTYASGRGLPDDVNAAEFAQAFRSKA</sequence>